<accession>A0AAP0F6M4</accession>
<dbReference type="Proteomes" id="UP001419268">
    <property type="component" value="Unassembled WGS sequence"/>
</dbReference>
<organism evidence="1 2">
    <name type="scientific">Stephania cephalantha</name>
    <dbReference type="NCBI Taxonomy" id="152367"/>
    <lineage>
        <taxon>Eukaryota</taxon>
        <taxon>Viridiplantae</taxon>
        <taxon>Streptophyta</taxon>
        <taxon>Embryophyta</taxon>
        <taxon>Tracheophyta</taxon>
        <taxon>Spermatophyta</taxon>
        <taxon>Magnoliopsida</taxon>
        <taxon>Ranunculales</taxon>
        <taxon>Menispermaceae</taxon>
        <taxon>Menispermoideae</taxon>
        <taxon>Cissampelideae</taxon>
        <taxon>Stephania</taxon>
    </lineage>
</organism>
<gene>
    <name evidence="1" type="ORF">Scep_021716</name>
</gene>
<evidence type="ECO:0000313" key="2">
    <source>
        <dbReference type="Proteomes" id="UP001419268"/>
    </source>
</evidence>
<proteinExistence type="predicted"/>
<dbReference type="AlphaFoldDB" id="A0AAP0F6M4"/>
<name>A0AAP0F6M4_9MAGN</name>
<evidence type="ECO:0000313" key="1">
    <source>
        <dbReference type="EMBL" id="KAK9104872.1"/>
    </source>
</evidence>
<reference evidence="1 2" key="1">
    <citation type="submission" date="2024-01" db="EMBL/GenBank/DDBJ databases">
        <title>Genome assemblies of Stephania.</title>
        <authorList>
            <person name="Yang L."/>
        </authorList>
    </citation>
    <scope>NUCLEOTIDE SEQUENCE [LARGE SCALE GENOMIC DNA]</scope>
    <source>
        <strain evidence="1">JXDWG</strain>
        <tissue evidence="1">Leaf</tissue>
    </source>
</reference>
<keyword evidence="2" id="KW-1185">Reference proteome</keyword>
<comment type="caution">
    <text evidence="1">The sequence shown here is derived from an EMBL/GenBank/DDBJ whole genome shotgun (WGS) entry which is preliminary data.</text>
</comment>
<dbReference type="EMBL" id="JBBNAG010000009">
    <property type="protein sequence ID" value="KAK9104872.1"/>
    <property type="molecule type" value="Genomic_DNA"/>
</dbReference>
<protein>
    <submittedName>
        <fullName evidence="1">Uncharacterized protein</fullName>
    </submittedName>
</protein>
<sequence length="126" mass="14678">MYVGNPTMDSSYPYNYGRFENSHYYNVNGGGLKDLETQFLQLNAWLQNMIDEEELCSTQPIFQAEEYVSVDTLKNFEVNEVTQVVDYWSKTVEGLQIEPEIFIALDEEENKMKTDVISDRPEKSKI</sequence>